<sequence length="181" mass="20010">MSQQRPPEGYWWSLGQQKLLDHCLKTADPIWRREDLGSDSPDVLPLLPVLLQTSPNLQRHLRSVPSKSPTAPRGATEEFSRAKGTTCLRSRMGQNRRRSNQCKVSGTKSMTSLSPDAPTCGSQTMSILGYKGQLQGLKLPLLHCHQSLTIKKVGANGGRHQLPSLLVTVCIKEVFHHSLPV</sequence>
<dbReference type="Proteomes" id="UP000324222">
    <property type="component" value="Unassembled WGS sequence"/>
</dbReference>
<evidence type="ECO:0000313" key="3">
    <source>
        <dbReference type="Proteomes" id="UP000324222"/>
    </source>
</evidence>
<proteinExistence type="predicted"/>
<name>A0A5B7FY56_PORTR</name>
<evidence type="ECO:0000256" key="1">
    <source>
        <dbReference type="SAM" id="MobiDB-lite"/>
    </source>
</evidence>
<feature type="region of interest" description="Disordered" evidence="1">
    <location>
        <begin position="61"/>
        <end position="80"/>
    </location>
</feature>
<organism evidence="2 3">
    <name type="scientific">Portunus trituberculatus</name>
    <name type="common">Swimming crab</name>
    <name type="synonym">Neptunus trituberculatus</name>
    <dbReference type="NCBI Taxonomy" id="210409"/>
    <lineage>
        <taxon>Eukaryota</taxon>
        <taxon>Metazoa</taxon>
        <taxon>Ecdysozoa</taxon>
        <taxon>Arthropoda</taxon>
        <taxon>Crustacea</taxon>
        <taxon>Multicrustacea</taxon>
        <taxon>Malacostraca</taxon>
        <taxon>Eumalacostraca</taxon>
        <taxon>Eucarida</taxon>
        <taxon>Decapoda</taxon>
        <taxon>Pleocyemata</taxon>
        <taxon>Brachyura</taxon>
        <taxon>Eubrachyura</taxon>
        <taxon>Portunoidea</taxon>
        <taxon>Portunidae</taxon>
        <taxon>Portuninae</taxon>
        <taxon>Portunus</taxon>
    </lineage>
</organism>
<comment type="caution">
    <text evidence="2">The sequence shown here is derived from an EMBL/GenBank/DDBJ whole genome shotgun (WGS) entry which is preliminary data.</text>
</comment>
<protein>
    <submittedName>
        <fullName evidence="2">Uncharacterized protein</fullName>
    </submittedName>
</protein>
<accession>A0A5B7FY56</accession>
<dbReference type="AlphaFoldDB" id="A0A5B7FY56"/>
<dbReference type="EMBL" id="VSRR010009189">
    <property type="protein sequence ID" value="MPC49933.1"/>
    <property type="molecule type" value="Genomic_DNA"/>
</dbReference>
<gene>
    <name evidence="2" type="ORF">E2C01_043747</name>
</gene>
<reference evidence="2 3" key="1">
    <citation type="submission" date="2019-05" db="EMBL/GenBank/DDBJ databases">
        <title>Another draft genome of Portunus trituberculatus and its Hox gene families provides insights of decapod evolution.</title>
        <authorList>
            <person name="Jeong J.-H."/>
            <person name="Song I."/>
            <person name="Kim S."/>
            <person name="Choi T."/>
            <person name="Kim D."/>
            <person name="Ryu S."/>
            <person name="Kim W."/>
        </authorList>
    </citation>
    <scope>NUCLEOTIDE SEQUENCE [LARGE SCALE GENOMIC DNA]</scope>
    <source>
        <tissue evidence="2">Muscle</tissue>
    </source>
</reference>
<evidence type="ECO:0000313" key="2">
    <source>
        <dbReference type="EMBL" id="MPC49933.1"/>
    </source>
</evidence>
<keyword evidence="3" id="KW-1185">Reference proteome</keyword>